<dbReference type="AlphaFoldDB" id="A0A3N4K647"/>
<sequence>MLDEWMDGLDGRKEYIIDHSRCLLFYTHTHNRRVRRPLPEPNQNLQPKSSGSGGELGNVGKTSTVPTVPTISKRVSFERGKKSRWVTVRYFVVFSLYFSRFASSLVANSFFFFSFRMACSGPEGGRLSQGLSGLVDIAPWAGRVEFFCEIWDGVGGGGGGGRGVGNWGGERWVAGGYGGVHGVVSEGV</sequence>
<keyword evidence="2" id="KW-0812">Transmembrane</keyword>
<name>A0A3N4K647_9PEZI</name>
<evidence type="ECO:0000256" key="1">
    <source>
        <dbReference type="SAM" id="MobiDB-lite"/>
    </source>
</evidence>
<evidence type="ECO:0000313" key="3">
    <source>
        <dbReference type="EMBL" id="RPB06016.1"/>
    </source>
</evidence>
<dbReference type="Proteomes" id="UP000276215">
    <property type="component" value="Unassembled WGS sequence"/>
</dbReference>
<evidence type="ECO:0000256" key="2">
    <source>
        <dbReference type="SAM" id="Phobius"/>
    </source>
</evidence>
<feature type="compositionally biased region" description="Polar residues" evidence="1">
    <location>
        <begin position="41"/>
        <end position="50"/>
    </location>
</feature>
<organism evidence="3 4">
    <name type="scientific">Choiromyces venosus 120613-1</name>
    <dbReference type="NCBI Taxonomy" id="1336337"/>
    <lineage>
        <taxon>Eukaryota</taxon>
        <taxon>Fungi</taxon>
        <taxon>Dikarya</taxon>
        <taxon>Ascomycota</taxon>
        <taxon>Pezizomycotina</taxon>
        <taxon>Pezizomycetes</taxon>
        <taxon>Pezizales</taxon>
        <taxon>Tuberaceae</taxon>
        <taxon>Choiromyces</taxon>
    </lineage>
</organism>
<evidence type="ECO:0000313" key="4">
    <source>
        <dbReference type="Proteomes" id="UP000276215"/>
    </source>
</evidence>
<feature type="transmembrane region" description="Helical" evidence="2">
    <location>
        <begin position="90"/>
        <end position="113"/>
    </location>
</feature>
<protein>
    <submittedName>
        <fullName evidence="3">Uncharacterized protein</fullName>
    </submittedName>
</protein>
<keyword evidence="2" id="KW-1133">Transmembrane helix</keyword>
<reference evidence="3 4" key="1">
    <citation type="journal article" date="2018" name="Nat. Ecol. Evol.">
        <title>Pezizomycetes genomes reveal the molecular basis of ectomycorrhizal truffle lifestyle.</title>
        <authorList>
            <person name="Murat C."/>
            <person name="Payen T."/>
            <person name="Noel B."/>
            <person name="Kuo A."/>
            <person name="Morin E."/>
            <person name="Chen J."/>
            <person name="Kohler A."/>
            <person name="Krizsan K."/>
            <person name="Balestrini R."/>
            <person name="Da Silva C."/>
            <person name="Montanini B."/>
            <person name="Hainaut M."/>
            <person name="Levati E."/>
            <person name="Barry K.W."/>
            <person name="Belfiori B."/>
            <person name="Cichocki N."/>
            <person name="Clum A."/>
            <person name="Dockter R.B."/>
            <person name="Fauchery L."/>
            <person name="Guy J."/>
            <person name="Iotti M."/>
            <person name="Le Tacon F."/>
            <person name="Lindquist E.A."/>
            <person name="Lipzen A."/>
            <person name="Malagnac F."/>
            <person name="Mello A."/>
            <person name="Molinier V."/>
            <person name="Miyauchi S."/>
            <person name="Poulain J."/>
            <person name="Riccioni C."/>
            <person name="Rubini A."/>
            <person name="Sitrit Y."/>
            <person name="Splivallo R."/>
            <person name="Traeger S."/>
            <person name="Wang M."/>
            <person name="Zifcakova L."/>
            <person name="Wipf D."/>
            <person name="Zambonelli A."/>
            <person name="Paolocci F."/>
            <person name="Nowrousian M."/>
            <person name="Ottonello S."/>
            <person name="Baldrian P."/>
            <person name="Spatafora J.W."/>
            <person name="Henrissat B."/>
            <person name="Nagy L.G."/>
            <person name="Aury J.M."/>
            <person name="Wincker P."/>
            <person name="Grigoriev I.V."/>
            <person name="Bonfante P."/>
            <person name="Martin F.M."/>
        </authorList>
    </citation>
    <scope>NUCLEOTIDE SEQUENCE [LARGE SCALE GENOMIC DNA]</scope>
    <source>
        <strain evidence="3 4">120613-1</strain>
    </source>
</reference>
<gene>
    <name evidence="3" type="ORF">L873DRAFT_14762</name>
</gene>
<feature type="region of interest" description="Disordered" evidence="1">
    <location>
        <begin position="35"/>
        <end position="63"/>
    </location>
</feature>
<keyword evidence="2" id="KW-0472">Membrane</keyword>
<dbReference type="EMBL" id="ML120351">
    <property type="protein sequence ID" value="RPB06016.1"/>
    <property type="molecule type" value="Genomic_DNA"/>
</dbReference>
<accession>A0A3N4K647</accession>
<keyword evidence="4" id="KW-1185">Reference proteome</keyword>
<proteinExistence type="predicted"/>